<comment type="subcellular location">
    <subcellularLocation>
        <location evidence="1">Cell envelope</location>
    </subcellularLocation>
</comment>
<dbReference type="Gene3D" id="3.40.50.2300">
    <property type="match status" value="2"/>
</dbReference>
<dbReference type="Pfam" id="PF13407">
    <property type="entry name" value="Peripla_BP_4"/>
    <property type="match status" value="1"/>
</dbReference>
<dbReference type="EMBL" id="JBHMBC010000018">
    <property type="protein sequence ID" value="MFB9820273.1"/>
    <property type="molecule type" value="Genomic_DNA"/>
</dbReference>
<comment type="similarity">
    <text evidence="2">Belongs to the bacterial solute-binding protein 2 family.</text>
</comment>
<gene>
    <name evidence="4" type="ORF">ACFFP1_12295</name>
</gene>
<comment type="caution">
    <text evidence="4">The sequence shown here is derived from an EMBL/GenBank/DDBJ whole genome shotgun (WGS) entry which is preliminary data.</text>
</comment>
<protein>
    <submittedName>
        <fullName evidence="4">Sugar ABC transporter substrate-binding protein</fullName>
    </submittedName>
</protein>
<dbReference type="InterPro" id="IPR050555">
    <property type="entry name" value="Bact_Solute-Bind_Prot2"/>
</dbReference>
<dbReference type="SUPFAM" id="SSF53822">
    <property type="entry name" value="Periplasmic binding protein-like I"/>
    <property type="match status" value="1"/>
</dbReference>
<organism evidence="4 5">
    <name type="scientific">Arthrobacter ramosus</name>
    <dbReference type="NCBI Taxonomy" id="1672"/>
    <lineage>
        <taxon>Bacteria</taxon>
        <taxon>Bacillati</taxon>
        <taxon>Actinomycetota</taxon>
        <taxon>Actinomycetes</taxon>
        <taxon>Micrococcales</taxon>
        <taxon>Micrococcaceae</taxon>
        <taxon>Arthrobacter</taxon>
    </lineage>
</organism>
<name>A0ABV5XZW8_ARTRM</name>
<dbReference type="PANTHER" id="PTHR30036">
    <property type="entry name" value="D-XYLOSE-BINDING PERIPLASMIC PROTEIN"/>
    <property type="match status" value="1"/>
</dbReference>
<reference evidence="4 5" key="1">
    <citation type="submission" date="2024-09" db="EMBL/GenBank/DDBJ databases">
        <authorList>
            <person name="Sun Q."/>
            <person name="Mori K."/>
        </authorList>
    </citation>
    <scope>NUCLEOTIDE SEQUENCE [LARGE SCALE GENOMIC DNA]</scope>
    <source>
        <strain evidence="4 5">JCM 1334</strain>
    </source>
</reference>
<keyword evidence="5" id="KW-1185">Reference proteome</keyword>
<evidence type="ECO:0000313" key="4">
    <source>
        <dbReference type="EMBL" id="MFB9820273.1"/>
    </source>
</evidence>
<evidence type="ECO:0000259" key="3">
    <source>
        <dbReference type="Pfam" id="PF13407"/>
    </source>
</evidence>
<dbReference type="PANTHER" id="PTHR30036:SF7">
    <property type="entry name" value="ABC TRANSPORTER PERIPLASMIC-BINDING PROTEIN YPHF"/>
    <property type="match status" value="1"/>
</dbReference>
<proteinExistence type="inferred from homology"/>
<accession>A0ABV5XZW8</accession>
<dbReference type="RefSeq" id="WP_234754908.1">
    <property type="nucleotide sequence ID" value="NZ_BAAAWN010000001.1"/>
</dbReference>
<sequence length="393" mass="40645">MDKELKRASGFPADTRGRNSPVRKLKLGIAVTVSALLMAGCATGGGAPDAKGATTAELAAVKAVADAHVAAPTTLSQSIPLKGTLPAHGKIIYLNSGLPATTLMVDAAHKAVDGIGWTFEELAYQGSNPATLRSALLTALAKGPNAVLISGDPVSAYGEDVIQQYKDAGIPLIVGSVCPLQPVGSIIQGALGCDAEAAAGKTLADWFIADSKGVGQVLFENIPAIPSLEAFVKSFKQEVSDKCAACGVQILESTLTQVSANQVVPTVVNTLRSKPDINYVFFDNAQFSKGITAALKAAGLNGQVKIGGRSMDQGAQGGLMDGSQVAWTAFSYPVAGYSQVDAALRAITHSDGLDKVSLLPFQLVTQESVKGTSVPYNYPTGALEQYLKLWGVK</sequence>
<evidence type="ECO:0000313" key="5">
    <source>
        <dbReference type="Proteomes" id="UP001589702"/>
    </source>
</evidence>
<dbReference type="Proteomes" id="UP001589702">
    <property type="component" value="Unassembled WGS sequence"/>
</dbReference>
<dbReference type="InterPro" id="IPR025997">
    <property type="entry name" value="SBP_2_dom"/>
</dbReference>
<evidence type="ECO:0000256" key="2">
    <source>
        <dbReference type="ARBA" id="ARBA00007639"/>
    </source>
</evidence>
<feature type="domain" description="Periplasmic binding protein" evidence="3">
    <location>
        <begin position="102"/>
        <end position="348"/>
    </location>
</feature>
<dbReference type="InterPro" id="IPR028082">
    <property type="entry name" value="Peripla_BP_I"/>
</dbReference>
<evidence type="ECO:0000256" key="1">
    <source>
        <dbReference type="ARBA" id="ARBA00004196"/>
    </source>
</evidence>